<name>A0A5E8H0K0_ROSAD</name>
<reference evidence="3 4" key="2">
    <citation type="submission" date="2013-04" db="EMBL/GenBank/DDBJ databases">
        <authorList>
            <person name="Fiebig A."/>
            <person name="Pradella S."/>
            <person name="Wagner-Doebler I."/>
        </authorList>
    </citation>
    <scope>NUCLEOTIDE SEQUENCE [LARGE SCALE GENOMIC DNA]</scope>
    <source>
        <strain evidence="4">DSM 17067 / NCIMB 14079 / DFL-11</strain>
    </source>
</reference>
<dbReference type="EMBL" id="ACCU02000004">
    <property type="protein sequence ID" value="EEE45288.1"/>
    <property type="molecule type" value="Genomic_DNA"/>
</dbReference>
<organism evidence="3 4">
    <name type="scientific">Roseibium alexandrii (strain DSM 17067 / NCIMB 14079 / DFL-11)</name>
    <name type="common">Labrenzia alexandrii</name>
    <dbReference type="NCBI Taxonomy" id="244592"/>
    <lineage>
        <taxon>Bacteria</taxon>
        <taxon>Pseudomonadati</taxon>
        <taxon>Pseudomonadota</taxon>
        <taxon>Alphaproteobacteria</taxon>
        <taxon>Hyphomicrobiales</taxon>
        <taxon>Stappiaceae</taxon>
        <taxon>Roseibium</taxon>
    </lineage>
</organism>
<dbReference type="PANTHER" id="PTHR38431">
    <property type="entry name" value="BLL2305 PROTEIN"/>
    <property type="match status" value="1"/>
</dbReference>
<accession>A0A5E8H0K0</accession>
<comment type="caution">
    <text evidence="3">The sequence shown here is derived from an EMBL/GenBank/DDBJ whole genome shotgun (WGS) entry which is preliminary data.</text>
</comment>
<reference evidence="3 4" key="1">
    <citation type="submission" date="2008-01" db="EMBL/GenBank/DDBJ databases">
        <authorList>
            <person name="Wagner-Dobler I."/>
            <person name="Ferriera S."/>
            <person name="Johnson J."/>
            <person name="Kravitz S."/>
            <person name="Beeson K."/>
            <person name="Sutton G."/>
            <person name="Rogers Y.-H."/>
            <person name="Friedman R."/>
            <person name="Frazier M."/>
            <person name="Venter J.C."/>
        </authorList>
    </citation>
    <scope>NUCLEOTIDE SEQUENCE [LARGE SCALE GENOMIC DNA]</scope>
    <source>
        <strain evidence="4">DSM 17067 / NCIMB 14079 / DFL-11</strain>
    </source>
</reference>
<feature type="domain" description="PBP" evidence="1">
    <location>
        <begin position="90"/>
        <end position="268"/>
    </location>
</feature>
<evidence type="ECO:0000259" key="2">
    <source>
        <dbReference type="Pfam" id="PF12728"/>
    </source>
</evidence>
<sequence>MGIEVPQSARQQPDYLTTREVADLLRVKERKVYDLAATNEIPHRRITGKLLFPASEIRAWIEGSGSLVSEDRPAVITGSHDPLLDWAIRDSACGLATLFNGSREGLDCFARHRAALSGLHIPEQTGWNVASVSELGVTDAVLIGWASRKRGLLVSSDAANDIHSVTGLKGKRVVRRQPGAGAAALFSRLLGEAGLNEEDLQSSSGFAHTESEAAGAVASGEADAALGVQAMAKQYKLGFVPLTDEHFDLLIDRKAYFTDPVQLLLNFTRTQQFQDKAASMGGYDLTPLGRVRWLSP</sequence>
<feature type="domain" description="Helix-turn-helix" evidence="2">
    <location>
        <begin position="15"/>
        <end position="63"/>
    </location>
</feature>
<dbReference type="InterPro" id="IPR041657">
    <property type="entry name" value="HTH_17"/>
</dbReference>
<evidence type="ECO:0000313" key="4">
    <source>
        <dbReference type="Proteomes" id="UP000004703"/>
    </source>
</evidence>
<protein>
    <submittedName>
        <fullName evidence="3">DNA binding domain, excisionase family</fullName>
    </submittedName>
</protein>
<dbReference type="Pfam" id="PF12727">
    <property type="entry name" value="PBP_like"/>
    <property type="match status" value="1"/>
</dbReference>
<evidence type="ECO:0000313" key="3">
    <source>
        <dbReference type="EMBL" id="EEE45288.1"/>
    </source>
</evidence>
<dbReference type="GO" id="GO:0003677">
    <property type="term" value="F:DNA binding"/>
    <property type="evidence" value="ECO:0007669"/>
    <property type="project" value="InterPro"/>
</dbReference>
<dbReference type="InterPro" id="IPR010093">
    <property type="entry name" value="SinI_DNA-bd"/>
</dbReference>
<gene>
    <name evidence="3" type="ORF">SADFL11_2577</name>
</gene>
<dbReference type="Proteomes" id="UP000004703">
    <property type="component" value="Chromosome"/>
</dbReference>
<dbReference type="AlphaFoldDB" id="A0A5E8H0K0"/>
<dbReference type="Pfam" id="PF12728">
    <property type="entry name" value="HTH_17"/>
    <property type="match status" value="1"/>
</dbReference>
<dbReference type="NCBIfam" id="TIGR01764">
    <property type="entry name" value="excise"/>
    <property type="match status" value="1"/>
</dbReference>
<evidence type="ECO:0000259" key="1">
    <source>
        <dbReference type="Pfam" id="PF12727"/>
    </source>
</evidence>
<dbReference type="SUPFAM" id="SSF53850">
    <property type="entry name" value="Periplasmic binding protein-like II"/>
    <property type="match status" value="1"/>
</dbReference>
<dbReference type="InterPro" id="IPR024370">
    <property type="entry name" value="PBP_domain"/>
</dbReference>
<dbReference type="Gene3D" id="3.40.190.10">
    <property type="entry name" value="Periplasmic binding protein-like II"/>
    <property type="match status" value="1"/>
</dbReference>
<dbReference type="PANTHER" id="PTHR38431:SF1">
    <property type="entry name" value="BLL2305 PROTEIN"/>
    <property type="match status" value="1"/>
</dbReference>
<proteinExistence type="predicted"/>